<comment type="caution">
    <text evidence="1">The sequence shown here is derived from an EMBL/GenBank/DDBJ whole genome shotgun (WGS) entry which is preliminary data.</text>
</comment>
<evidence type="ECO:0000313" key="1">
    <source>
        <dbReference type="EMBL" id="CAK9144913.1"/>
    </source>
</evidence>
<dbReference type="Proteomes" id="UP001642360">
    <property type="component" value="Unassembled WGS sequence"/>
</dbReference>
<keyword evidence="2" id="KW-1185">Reference proteome</keyword>
<accession>A0ABC8RQG3</accession>
<evidence type="ECO:0000313" key="2">
    <source>
        <dbReference type="Proteomes" id="UP001642360"/>
    </source>
</evidence>
<organism evidence="1 2">
    <name type="scientific">Ilex paraguariensis</name>
    <name type="common">yerba mate</name>
    <dbReference type="NCBI Taxonomy" id="185542"/>
    <lineage>
        <taxon>Eukaryota</taxon>
        <taxon>Viridiplantae</taxon>
        <taxon>Streptophyta</taxon>
        <taxon>Embryophyta</taxon>
        <taxon>Tracheophyta</taxon>
        <taxon>Spermatophyta</taxon>
        <taxon>Magnoliopsida</taxon>
        <taxon>eudicotyledons</taxon>
        <taxon>Gunneridae</taxon>
        <taxon>Pentapetalae</taxon>
        <taxon>asterids</taxon>
        <taxon>campanulids</taxon>
        <taxon>Aquifoliales</taxon>
        <taxon>Aquifoliaceae</taxon>
        <taxon>Ilex</taxon>
    </lineage>
</organism>
<protein>
    <submittedName>
        <fullName evidence="1">Uncharacterized protein</fullName>
    </submittedName>
</protein>
<sequence>MQVEGTRKERNPEVLNEKVVIPMIGEILKDPVLKGNLDEGNIQGELVGNSHEALEKVMDNETVEVIQFKNPIEKSVDVQNVLFEVRRMSSFSLDDDCGLVKHRELQIKAFI</sequence>
<gene>
    <name evidence="1" type="ORF">ILEXP_LOCUS12696</name>
</gene>
<dbReference type="AlphaFoldDB" id="A0ABC8RQG3"/>
<proteinExistence type="predicted"/>
<dbReference type="EMBL" id="CAUOFW020001437">
    <property type="protein sequence ID" value="CAK9144913.1"/>
    <property type="molecule type" value="Genomic_DNA"/>
</dbReference>
<name>A0ABC8RQG3_9AQUA</name>
<reference evidence="1 2" key="1">
    <citation type="submission" date="2024-02" db="EMBL/GenBank/DDBJ databases">
        <authorList>
            <person name="Vignale AGUSTIN F."/>
            <person name="Sosa J E."/>
            <person name="Modenutti C."/>
        </authorList>
    </citation>
    <scope>NUCLEOTIDE SEQUENCE [LARGE SCALE GENOMIC DNA]</scope>
</reference>